<accession>A0A8J3AEP9</accession>
<dbReference type="Gene3D" id="1.10.8.10">
    <property type="entry name" value="DNA helicase RuvA subunit, C-terminal domain"/>
    <property type="match status" value="1"/>
</dbReference>
<dbReference type="GO" id="GO:0005737">
    <property type="term" value="C:cytoplasm"/>
    <property type="evidence" value="ECO:0007669"/>
    <property type="project" value="UniProtKB-SubCell"/>
</dbReference>
<sequence>MAVTAADVKKLRELTNAPMMACKKALDDADGNFEKAAELVRERTGAKMDARAAERTASEGFVHAYLHTPTPGMPPKVGVMLQLSCETDFVAKNEQFQKLAKDLAMHIAAVKPMVVREDQVDPALLEKEKEFARKEALEQGKPENIVDRIVEGKVKKVYEDWVLLNQPFVLDPDKTVQQKIVDVQGILGEKIEVARFARYEVGA</sequence>
<feature type="domain" description="Translation elongation factor EFTs/EF1B dimerisation" evidence="7">
    <location>
        <begin position="28"/>
        <end position="202"/>
    </location>
</feature>
<dbReference type="InterPro" id="IPR009060">
    <property type="entry name" value="UBA-like_sf"/>
</dbReference>
<keyword evidence="6" id="KW-0963">Cytoplasm</keyword>
<evidence type="ECO:0000256" key="4">
    <source>
        <dbReference type="ARBA" id="ARBA00022917"/>
    </source>
</evidence>
<evidence type="ECO:0000256" key="6">
    <source>
        <dbReference type="HAMAP-Rule" id="MF_00050"/>
    </source>
</evidence>
<evidence type="ECO:0000313" key="9">
    <source>
        <dbReference type="Proteomes" id="UP000650511"/>
    </source>
</evidence>
<dbReference type="Proteomes" id="UP000650511">
    <property type="component" value="Unassembled WGS sequence"/>
</dbReference>
<evidence type="ECO:0000256" key="2">
    <source>
        <dbReference type="ARBA" id="ARBA00016956"/>
    </source>
</evidence>
<dbReference type="InterPro" id="IPR036402">
    <property type="entry name" value="EF-Ts_dimer_sf"/>
</dbReference>
<proteinExistence type="inferred from homology"/>
<comment type="caution">
    <text evidence="8">The sequence shown here is derived from an EMBL/GenBank/DDBJ whole genome shotgun (WGS) entry which is preliminary data.</text>
</comment>
<dbReference type="FunFam" id="1.10.8.10:FF:000001">
    <property type="entry name" value="Elongation factor Ts"/>
    <property type="match status" value="1"/>
</dbReference>
<dbReference type="GO" id="GO:0003746">
    <property type="term" value="F:translation elongation factor activity"/>
    <property type="evidence" value="ECO:0007669"/>
    <property type="project" value="UniProtKB-UniRule"/>
</dbReference>
<dbReference type="CDD" id="cd14275">
    <property type="entry name" value="UBA_EF-Ts"/>
    <property type="match status" value="1"/>
</dbReference>
<dbReference type="InterPro" id="IPR014039">
    <property type="entry name" value="Transl_elong_EFTs/EF1B_dimer"/>
</dbReference>
<evidence type="ECO:0000259" key="7">
    <source>
        <dbReference type="Pfam" id="PF00889"/>
    </source>
</evidence>
<dbReference type="PANTHER" id="PTHR11741:SF0">
    <property type="entry name" value="ELONGATION FACTOR TS, MITOCHONDRIAL"/>
    <property type="match status" value="1"/>
</dbReference>
<dbReference type="HAMAP" id="MF_00050">
    <property type="entry name" value="EF_Ts"/>
    <property type="match status" value="1"/>
</dbReference>
<evidence type="ECO:0000313" key="8">
    <source>
        <dbReference type="EMBL" id="GGI06504.1"/>
    </source>
</evidence>
<dbReference type="Gene3D" id="1.10.286.20">
    <property type="match status" value="1"/>
</dbReference>
<dbReference type="Pfam" id="PF00889">
    <property type="entry name" value="EF_TS"/>
    <property type="match status" value="1"/>
</dbReference>
<dbReference type="PANTHER" id="PTHR11741">
    <property type="entry name" value="ELONGATION FACTOR TS"/>
    <property type="match status" value="1"/>
</dbReference>
<comment type="function">
    <text evidence="5 6">Associates with the EF-Tu.GDP complex and induces the exchange of GDP to GTP. It remains bound to the aminoacyl-tRNA.EF-Tu.GTP complex up to the GTP hydrolysis stage on the ribosome.</text>
</comment>
<keyword evidence="4 6" id="KW-0648">Protein biosynthesis</keyword>
<dbReference type="AlphaFoldDB" id="A0A8J3AEP9"/>
<reference evidence="8" key="2">
    <citation type="submission" date="2020-09" db="EMBL/GenBank/DDBJ databases">
        <authorList>
            <person name="Sun Q."/>
            <person name="Zhou Y."/>
        </authorList>
    </citation>
    <scope>NUCLEOTIDE SEQUENCE</scope>
    <source>
        <strain evidence="8">CGMCC 1.14988</strain>
    </source>
</reference>
<dbReference type="SUPFAM" id="SSF54713">
    <property type="entry name" value="Elongation factor Ts (EF-Ts), dimerisation domain"/>
    <property type="match status" value="1"/>
</dbReference>
<dbReference type="InterPro" id="IPR001816">
    <property type="entry name" value="Transl_elong_EFTs/EF1B"/>
</dbReference>
<gene>
    <name evidence="6 8" type="primary">tsf</name>
    <name evidence="8" type="ORF">GCM10011354_19420</name>
</gene>
<protein>
    <recommendedName>
        <fullName evidence="2 6">Elongation factor Ts</fullName>
        <shortName evidence="6">EF-Ts</shortName>
    </recommendedName>
</protein>
<dbReference type="SUPFAM" id="SSF46934">
    <property type="entry name" value="UBA-like"/>
    <property type="match status" value="1"/>
</dbReference>
<evidence type="ECO:0000256" key="1">
    <source>
        <dbReference type="ARBA" id="ARBA00005532"/>
    </source>
</evidence>
<dbReference type="Gene3D" id="3.30.479.20">
    <property type="entry name" value="Elongation factor Ts, dimerisation domain"/>
    <property type="match status" value="1"/>
</dbReference>
<keyword evidence="3 6" id="KW-0251">Elongation factor</keyword>
<dbReference type="EMBL" id="BMHA01000006">
    <property type="protein sequence ID" value="GGI06504.1"/>
    <property type="molecule type" value="Genomic_DNA"/>
</dbReference>
<name>A0A8J3AEP9_9ACTN</name>
<organism evidence="8 9">
    <name type="scientific">Egicoccus halophilus</name>
    <dbReference type="NCBI Taxonomy" id="1670830"/>
    <lineage>
        <taxon>Bacteria</taxon>
        <taxon>Bacillati</taxon>
        <taxon>Actinomycetota</taxon>
        <taxon>Nitriliruptoria</taxon>
        <taxon>Egicoccales</taxon>
        <taxon>Egicoccaceae</taxon>
        <taxon>Egicoccus</taxon>
    </lineage>
</organism>
<evidence type="ECO:0000256" key="5">
    <source>
        <dbReference type="ARBA" id="ARBA00025453"/>
    </source>
</evidence>
<comment type="similarity">
    <text evidence="1 6">Belongs to the EF-Ts family.</text>
</comment>
<feature type="region of interest" description="Involved in Mg(2+) ion dislocation from EF-Tu" evidence="6">
    <location>
        <begin position="87"/>
        <end position="90"/>
    </location>
</feature>
<evidence type="ECO:0000256" key="3">
    <source>
        <dbReference type="ARBA" id="ARBA00022768"/>
    </source>
</evidence>
<comment type="subcellular location">
    <subcellularLocation>
        <location evidence="6">Cytoplasm</location>
    </subcellularLocation>
</comment>
<keyword evidence="9" id="KW-1185">Reference proteome</keyword>
<reference evidence="8" key="1">
    <citation type="journal article" date="2014" name="Int. J. Syst. Evol. Microbiol.">
        <title>Complete genome sequence of Corynebacterium casei LMG S-19264T (=DSM 44701T), isolated from a smear-ripened cheese.</title>
        <authorList>
            <consortium name="US DOE Joint Genome Institute (JGI-PGF)"/>
            <person name="Walter F."/>
            <person name="Albersmeier A."/>
            <person name="Kalinowski J."/>
            <person name="Ruckert C."/>
        </authorList>
    </citation>
    <scope>NUCLEOTIDE SEQUENCE</scope>
    <source>
        <strain evidence="8">CGMCC 1.14988</strain>
    </source>
</reference>